<comment type="caution">
    <text evidence="1">The sequence shown here is derived from an EMBL/GenBank/DDBJ whole genome shotgun (WGS) entry which is preliminary data.</text>
</comment>
<protein>
    <recommendedName>
        <fullName evidence="3">Methyl-accepting chemotaxis protein</fullName>
    </recommendedName>
</protein>
<reference evidence="2" key="1">
    <citation type="journal article" date="2019" name="Int. J. Syst. Evol. Microbiol.">
        <title>The Global Catalogue of Microorganisms (GCM) 10K type strain sequencing project: providing services to taxonomists for standard genome sequencing and annotation.</title>
        <authorList>
            <consortium name="The Broad Institute Genomics Platform"/>
            <consortium name="The Broad Institute Genome Sequencing Center for Infectious Disease"/>
            <person name="Wu L."/>
            <person name="Ma J."/>
        </authorList>
    </citation>
    <scope>NUCLEOTIDE SEQUENCE [LARGE SCALE GENOMIC DNA]</scope>
    <source>
        <strain evidence="2">CGMCC 1.12482</strain>
    </source>
</reference>
<evidence type="ECO:0000313" key="1">
    <source>
        <dbReference type="EMBL" id="GGD09557.1"/>
    </source>
</evidence>
<keyword evidence="2" id="KW-1185">Reference proteome</keyword>
<dbReference type="EMBL" id="BMFF01000008">
    <property type="protein sequence ID" value="GGD09557.1"/>
    <property type="molecule type" value="Genomic_DNA"/>
</dbReference>
<gene>
    <name evidence="1" type="ORF">GCM10007418_30760</name>
</gene>
<proteinExistence type="predicted"/>
<dbReference type="RefSeq" id="WP_150279012.1">
    <property type="nucleotide sequence ID" value="NZ_BMFF01000008.1"/>
</dbReference>
<accession>A0ABQ1Q1A7</accession>
<name>A0ABQ1Q1A7_9GAMM</name>
<evidence type="ECO:0000313" key="2">
    <source>
        <dbReference type="Proteomes" id="UP000638188"/>
    </source>
</evidence>
<organism evidence="1 2">
    <name type="scientific">Halopseudomonas salina</name>
    <dbReference type="NCBI Taxonomy" id="1323744"/>
    <lineage>
        <taxon>Bacteria</taxon>
        <taxon>Pseudomonadati</taxon>
        <taxon>Pseudomonadota</taxon>
        <taxon>Gammaproteobacteria</taxon>
        <taxon>Pseudomonadales</taxon>
        <taxon>Pseudomonadaceae</taxon>
        <taxon>Halopseudomonas</taxon>
    </lineage>
</organism>
<evidence type="ECO:0008006" key="3">
    <source>
        <dbReference type="Google" id="ProtNLM"/>
    </source>
</evidence>
<dbReference type="Proteomes" id="UP000638188">
    <property type="component" value="Unassembled WGS sequence"/>
</dbReference>
<sequence>MKMTFARRIRLLLVVILAVLVLFVSMNAGLRLLTERLADNRLFSVLVNDQRLLLDGATLRQFNTDLLRLTEQQRDQTEQQMQQWADQWLDQSFALALAALPDYMDWYYSMPGSYARLYHAVDGDLDVFMQQRMTDFLIEDSGLQQRLAGFDTAMLARWQTLADTQQRVVQRQLTGLYAHRQQSPEAVSAEPVTTLNIDQALGLGWSASAEDLQRWQAGSRASLVVGAGTLGLLLRRSLMPRLMSLGAVQGSRRALAGFVARLAPRLAIAISTGGTAAAVTAPSGPGALVAGSVAFLTAAGTLVVTDFTLLKAEEALLRERKEMEMRGELLATREALRVQLHQQLQGTFNQAQEAFQQSLTQVYDRPDMDRRFHILGP</sequence>